<evidence type="ECO:0000259" key="1">
    <source>
        <dbReference type="Pfam" id="PF00534"/>
    </source>
</evidence>
<feature type="domain" description="Glycosyl transferase family 1" evidence="1">
    <location>
        <begin position="177"/>
        <end position="342"/>
    </location>
</feature>
<accession>A0A4R4K0F0</accession>
<evidence type="ECO:0000313" key="3">
    <source>
        <dbReference type="EMBL" id="TDB60658.1"/>
    </source>
</evidence>
<dbReference type="Pfam" id="PF13439">
    <property type="entry name" value="Glyco_transf_4"/>
    <property type="match status" value="1"/>
</dbReference>
<evidence type="ECO:0000259" key="2">
    <source>
        <dbReference type="Pfam" id="PF13439"/>
    </source>
</evidence>
<organism evidence="3 4">
    <name type="scientific">Photorhabdus khanii subsp. guanajuatensis</name>
    <dbReference type="NCBI Taxonomy" id="2100166"/>
    <lineage>
        <taxon>Bacteria</taxon>
        <taxon>Pseudomonadati</taxon>
        <taxon>Pseudomonadota</taxon>
        <taxon>Gammaproteobacteria</taxon>
        <taxon>Enterobacterales</taxon>
        <taxon>Morganellaceae</taxon>
        <taxon>Photorhabdus</taxon>
    </lineage>
</organism>
<dbReference type="PANTHER" id="PTHR12526">
    <property type="entry name" value="GLYCOSYLTRANSFERASE"/>
    <property type="match status" value="1"/>
</dbReference>
<feature type="domain" description="Glycosyltransferase subfamily 4-like N-terminal" evidence="2">
    <location>
        <begin position="12"/>
        <end position="168"/>
    </location>
</feature>
<dbReference type="PANTHER" id="PTHR12526:SF630">
    <property type="entry name" value="GLYCOSYLTRANSFERASE"/>
    <property type="match status" value="1"/>
</dbReference>
<dbReference type="SUPFAM" id="SSF53756">
    <property type="entry name" value="UDP-Glycosyltransferase/glycogen phosphorylase"/>
    <property type="match status" value="1"/>
</dbReference>
<dbReference type="GO" id="GO:0016757">
    <property type="term" value="F:glycosyltransferase activity"/>
    <property type="evidence" value="ECO:0007669"/>
    <property type="project" value="InterPro"/>
</dbReference>
<proteinExistence type="predicted"/>
<evidence type="ECO:0000313" key="4">
    <source>
        <dbReference type="Proteomes" id="UP000295598"/>
    </source>
</evidence>
<dbReference type="InterPro" id="IPR028098">
    <property type="entry name" value="Glyco_trans_4-like_N"/>
</dbReference>
<keyword evidence="3" id="KW-0808">Transferase</keyword>
<dbReference type="Proteomes" id="UP000295598">
    <property type="component" value="Unassembled WGS sequence"/>
</dbReference>
<protein>
    <submittedName>
        <fullName evidence="3">Glycosyl transferase</fullName>
    </submittedName>
</protein>
<reference evidence="3 4" key="1">
    <citation type="journal article" date="2019" name="Int. J. Syst. Evol. Microbiol.">
        <title>Photorhabdus khanii subsp. guanajuatensis subsp. nov., isolated from Heterorhabditis atacamensis, and Photorhabdus luminescens subsp. mexicana subsp. nov., isolated from Heterorhabditis mexicana entomopathogenic nematodes.</title>
        <authorList>
            <person name="Machado R.A.R."/>
            <person name="Bruno P."/>
            <person name="Arce C.C.M."/>
            <person name="Liechti N."/>
            <person name="Kohler A."/>
            <person name="Bernal J."/>
            <person name="Bruggmann R."/>
            <person name="Turlings T.C.J."/>
        </authorList>
    </citation>
    <scope>NUCLEOTIDE SEQUENCE [LARGE SCALE GENOMIC DNA]</scope>
    <source>
        <strain evidence="3 4">MEX20-17</strain>
    </source>
</reference>
<sequence length="367" mass="41244">MKITLVITGLGMGGAERQVCNLADQFIQIGHQVLLISLTGTALNLPTNPAIKVKQLGMRKTPWSFLRAYWQAYKIIADFKPDVVHSHMVHANLFTRLLRLSARIPRLISTAHSTNEGGKWRMLAYRWTDHLADLTTNVSKEAVQAFIEQNAVRNSRIVILHNGINTKRFYFDVKARIEKRAELELDKDIPLLLAVGRLTEAKDYSNLLRAFANLNYQDPPPHLAIIGVGKLESKLKQLTDELAISTRVHWLGLRHDVAEWMSAADFYVMSSAWEGMPLVICEAMSSELVVIATDCGGVKDTIGSSGMLVPINNSSALTDAINHALRLTIDERKTLGKKARERILKHYSLNLATKSWLKLYQDKKIDI</sequence>
<dbReference type="EMBL" id="PUJY01000007">
    <property type="protein sequence ID" value="TDB60658.1"/>
    <property type="molecule type" value="Genomic_DNA"/>
</dbReference>
<dbReference type="RefSeq" id="WP_132353299.1">
    <property type="nucleotide sequence ID" value="NZ_CAWOJO010000007.1"/>
</dbReference>
<dbReference type="GO" id="GO:1901135">
    <property type="term" value="P:carbohydrate derivative metabolic process"/>
    <property type="evidence" value="ECO:0007669"/>
    <property type="project" value="UniProtKB-ARBA"/>
</dbReference>
<name>A0A4R4K0F0_9GAMM</name>
<comment type="caution">
    <text evidence="3">The sequence shown here is derived from an EMBL/GenBank/DDBJ whole genome shotgun (WGS) entry which is preliminary data.</text>
</comment>
<dbReference type="AlphaFoldDB" id="A0A4R4K0F0"/>
<dbReference type="Gene3D" id="3.40.50.2000">
    <property type="entry name" value="Glycogen Phosphorylase B"/>
    <property type="match status" value="2"/>
</dbReference>
<dbReference type="InterPro" id="IPR001296">
    <property type="entry name" value="Glyco_trans_1"/>
</dbReference>
<dbReference type="Pfam" id="PF00534">
    <property type="entry name" value="Glycos_transf_1"/>
    <property type="match status" value="1"/>
</dbReference>
<gene>
    <name evidence="3" type="ORF">C5467_06145</name>
</gene>